<keyword evidence="1" id="KW-0812">Transmembrane</keyword>
<reference evidence="2 3" key="1">
    <citation type="submission" date="2017-04" db="EMBL/GenBank/DDBJ databases">
        <authorList>
            <person name="Afonso C.L."/>
            <person name="Miller P.J."/>
            <person name="Scott M.A."/>
            <person name="Spackman E."/>
            <person name="Goraichik I."/>
            <person name="Dimitrov K.M."/>
            <person name="Suarez D.L."/>
            <person name="Swayne D.E."/>
        </authorList>
    </citation>
    <scope>NUCLEOTIDE SEQUENCE [LARGE SCALE GENOMIC DNA]</scope>
    <source>
        <strain evidence="2 3">KR-140</strain>
    </source>
</reference>
<organism evidence="2 3">
    <name type="scientific">Deinococcus hopiensis KR-140</name>
    <dbReference type="NCBI Taxonomy" id="695939"/>
    <lineage>
        <taxon>Bacteria</taxon>
        <taxon>Thermotogati</taxon>
        <taxon>Deinococcota</taxon>
        <taxon>Deinococci</taxon>
        <taxon>Deinococcales</taxon>
        <taxon>Deinococcaceae</taxon>
        <taxon>Deinococcus</taxon>
    </lineage>
</organism>
<sequence>MGISGQYERGLLWVLVYLGVWLGTGPVRPERRRLLEQHPWLAF</sequence>
<protein>
    <submittedName>
        <fullName evidence="2">Uncharacterized protein</fullName>
    </submittedName>
</protein>
<gene>
    <name evidence="2" type="ORF">SAMN00790413_02743</name>
</gene>
<evidence type="ECO:0000313" key="3">
    <source>
        <dbReference type="Proteomes" id="UP000192582"/>
    </source>
</evidence>
<evidence type="ECO:0000256" key="1">
    <source>
        <dbReference type="SAM" id="Phobius"/>
    </source>
</evidence>
<dbReference type="EMBL" id="FWWU01000009">
    <property type="protein sequence ID" value="SMB95216.1"/>
    <property type="molecule type" value="Genomic_DNA"/>
</dbReference>
<keyword evidence="1" id="KW-1133">Transmembrane helix</keyword>
<proteinExistence type="predicted"/>
<dbReference type="AlphaFoldDB" id="A0A1W1VPG6"/>
<dbReference type="Proteomes" id="UP000192582">
    <property type="component" value="Unassembled WGS sequence"/>
</dbReference>
<keyword evidence="1" id="KW-0472">Membrane</keyword>
<accession>A0A1W1VPG6</accession>
<evidence type="ECO:0000313" key="2">
    <source>
        <dbReference type="EMBL" id="SMB95216.1"/>
    </source>
</evidence>
<feature type="transmembrane region" description="Helical" evidence="1">
    <location>
        <begin position="6"/>
        <end position="24"/>
    </location>
</feature>
<keyword evidence="3" id="KW-1185">Reference proteome</keyword>
<name>A0A1W1VPG6_9DEIO</name>